<dbReference type="Proteomes" id="UP001443914">
    <property type="component" value="Unassembled WGS sequence"/>
</dbReference>
<evidence type="ECO:0000313" key="2">
    <source>
        <dbReference type="Proteomes" id="UP001443914"/>
    </source>
</evidence>
<dbReference type="PANTHER" id="PTHR36482">
    <property type="entry name" value="OSJNBA0024J22.15 PROTEIN"/>
    <property type="match status" value="1"/>
</dbReference>
<gene>
    <name evidence="1" type="ORF">RND81_10G028300</name>
</gene>
<dbReference type="InterPro" id="IPR049065">
    <property type="entry name" value="Nakanori"/>
</dbReference>
<reference evidence="1" key="1">
    <citation type="submission" date="2024-03" db="EMBL/GenBank/DDBJ databases">
        <title>WGS assembly of Saponaria officinalis var. Norfolk2.</title>
        <authorList>
            <person name="Jenkins J."/>
            <person name="Shu S."/>
            <person name="Grimwood J."/>
            <person name="Barry K."/>
            <person name="Goodstein D."/>
            <person name="Schmutz J."/>
            <person name="Leebens-Mack J."/>
            <person name="Osbourn A."/>
        </authorList>
    </citation>
    <scope>NUCLEOTIDE SEQUENCE [LARGE SCALE GENOMIC DNA]</scope>
    <source>
        <strain evidence="1">JIC</strain>
    </source>
</reference>
<dbReference type="PANTHER" id="PTHR36482:SF2">
    <property type="entry name" value="OS04G0308400 PROTEIN"/>
    <property type="match status" value="1"/>
</dbReference>
<evidence type="ECO:0000313" key="1">
    <source>
        <dbReference type="EMBL" id="KAK9681793.1"/>
    </source>
</evidence>
<sequence length="209" mass="23003">MSAFGAPVTNETLKQMSKYKGKTIGQEDRAREAVRLIQAESKNIKALNHTLELKNDYGDGISTLCMIYNATGSRLELVSDLTQDWHGSIYKESPASSFENGQWISFLHTHPTSATYGCEAARVYRGTDSSGQVRDFLVSWFIPYVGGSNSAYTKVAPKDEARPDEGALVNARKITVDDHDQHLKLTVSIGGASSAEFIAILEHKFEPLT</sequence>
<comment type="caution">
    <text evidence="1">The sequence shown here is derived from an EMBL/GenBank/DDBJ whole genome shotgun (WGS) entry which is preliminary data.</text>
</comment>
<keyword evidence="2" id="KW-1185">Reference proteome</keyword>
<dbReference type="AlphaFoldDB" id="A0AAW1HXI8"/>
<dbReference type="Gene3D" id="2.60.270.50">
    <property type="match status" value="1"/>
</dbReference>
<dbReference type="Pfam" id="PF21230">
    <property type="entry name" value="Nakanori"/>
    <property type="match status" value="1"/>
</dbReference>
<protein>
    <submittedName>
        <fullName evidence="1">Uncharacterized protein</fullName>
    </submittedName>
</protein>
<proteinExistence type="predicted"/>
<organism evidence="1 2">
    <name type="scientific">Saponaria officinalis</name>
    <name type="common">Common soapwort</name>
    <name type="synonym">Lychnis saponaria</name>
    <dbReference type="NCBI Taxonomy" id="3572"/>
    <lineage>
        <taxon>Eukaryota</taxon>
        <taxon>Viridiplantae</taxon>
        <taxon>Streptophyta</taxon>
        <taxon>Embryophyta</taxon>
        <taxon>Tracheophyta</taxon>
        <taxon>Spermatophyta</taxon>
        <taxon>Magnoliopsida</taxon>
        <taxon>eudicotyledons</taxon>
        <taxon>Gunneridae</taxon>
        <taxon>Pentapetalae</taxon>
        <taxon>Caryophyllales</taxon>
        <taxon>Caryophyllaceae</taxon>
        <taxon>Caryophylleae</taxon>
        <taxon>Saponaria</taxon>
    </lineage>
</organism>
<name>A0AAW1HXI8_SAPOF</name>
<dbReference type="InterPro" id="IPR053085">
    <property type="entry name" value="Jasmonate-induced_protein"/>
</dbReference>
<accession>A0AAW1HXI8</accession>
<dbReference type="EMBL" id="JBDFQZ010000010">
    <property type="protein sequence ID" value="KAK9681793.1"/>
    <property type="molecule type" value="Genomic_DNA"/>
</dbReference>